<reference evidence="6 7" key="1">
    <citation type="submission" date="2018-07" db="EMBL/GenBank/DDBJ databases">
        <title>Genomic Encyclopedia of Type Strains, Phase IV (KMG-IV): sequencing the most valuable type-strain genomes for metagenomic binning, comparative biology and taxonomic classification.</title>
        <authorList>
            <person name="Goeker M."/>
        </authorList>
    </citation>
    <scope>NUCLEOTIDE SEQUENCE [LARGE SCALE GENOMIC DNA]</scope>
    <source>
        <strain evidence="6 7">DSM 21352</strain>
    </source>
</reference>
<gene>
    <name evidence="6" type="ORF">DFR41_1144</name>
</gene>
<dbReference type="Gene3D" id="3.40.50.720">
    <property type="entry name" value="NAD(P)-binding Rossmann-like Domain"/>
    <property type="match status" value="1"/>
</dbReference>
<evidence type="ECO:0000259" key="5">
    <source>
        <dbReference type="Pfam" id="PF14833"/>
    </source>
</evidence>
<evidence type="ECO:0000256" key="3">
    <source>
        <dbReference type="PIRSR" id="PIRSR000103-1"/>
    </source>
</evidence>
<accession>A0A370F4W4</accession>
<organism evidence="6 7">
    <name type="scientific">Pseudacidovorax intermedius</name>
    <dbReference type="NCBI Taxonomy" id="433924"/>
    <lineage>
        <taxon>Bacteria</taxon>
        <taxon>Pseudomonadati</taxon>
        <taxon>Pseudomonadota</taxon>
        <taxon>Betaproteobacteria</taxon>
        <taxon>Burkholderiales</taxon>
        <taxon>Comamonadaceae</taxon>
        <taxon>Pseudacidovorax</taxon>
    </lineage>
</organism>
<evidence type="ECO:0000313" key="7">
    <source>
        <dbReference type="Proteomes" id="UP000255265"/>
    </source>
</evidence>
<keyword evidence="2" id="KW-0520">NAD</keyword>
<sequence>MSAPATPRPLTLAFCGLGLMGAPMVRRLLAAGHTVRVWNRSPAKAAPLAALGAQVAATPAESAEGAHGALMCLFDADAVESVVFGTDGLAQVRGLRWLADHSSIHPQRTRDFAARLQAASGAHWLDAPVSGGIGGVEAGTLAIMVGGEATHLDEAFGVLRAYAGNITHMGSSGAGQATKLCNQTLVATAVVALAEAIGFAERNGIAIERLAPALAGGWADSKPLQVFAPRMAQAQPQIIGALATMLKDIDTVAAVARDSGAPMPVTGAVQQVLRMADAMGLGEAELSAVVALMTPQRLDAFLAQAGKQ</sequence>
<keyword evidence="7" id="KW-1185">Reference proteome</keyword>
<feature type="active site" evidence="3">
    <location>
        <position position="179"/>
    </location>
</feature>
<dbReference type="GO" id="GO:0050661">
    <property type="term" value="F:NADP binding"/>
    <property type="evidence" value="ECO:0007669"/>
    <property type="project" value="InterPro"/>
</dbReference>
<dbReference type="InterPro" id="IPR029154">
    <property type="entry name" value="HIBADH-like_NADP-bd"/>
</dbReference>
<dbReference type="AlphaFoldDB" id="A0A370F4W4"/>
<dbReference type="SUPFAM" id="SSF48179">
    <property type="entry name" value="6-phosphogluconate dehydrogenase C-terminal domain-like"/>
    <property type="match status" value="1"/>
</dbReference>
<dbReference type="Pfam" id="PF03446">
    <property type="entry name" value="NAD_binding_2"/>
    <property type="match status" value="1"/>
</dbReference>
<comment type="caution">
    <text evidence="6">The sequence shown here is derived from an EMBL/GenBank/DDBJ whole genome shotgun (WGS) entry which is preliminary data.</text>
</comment>
<evidence type="ECO:0000256" key="2">
    <source>
        <dbReference type="ARBA" id="ARBA00023027"/>
    </source>
</evidence>
<evidence type="ECO:0000256" key="1">
    <source>
        <dbReference type="ARBA" id="ARBA00023002"/>
    </source>
</evidence>
<dbReference type="GO" id="GO:0051287">
    <property type="term" value="F:NAD binding"/>
    <property type="evidence" value="ECO:0007669"/>
    <property type="project" value="InterPro"/>
</dbReference>
<dbReference type="InterPro" id="IPR008927">
    <property type="entry name" value="6-PGluconate_DH-like_C_sf"/>
</dbReference>
<dbReference type="InterPro" id="IPR015815">
    <property type="entry name" value="HIBADH-related"/>
</dbReference>
<evidence type="ECO:0000313" key="6">
    <source>
        <dbReference type="EMBL" id="RDI18557.1"/>
    </source>
</evidence>
<feature type="domain" description="6-phosphogluconate dehydrogenase NADP-binding" evidence="4">
    <location>
        <begin position="12"/>
        <end position="170"/>
    </location>
</feature>
<dbReference type="Pfam" id="PF14833">
    <property type="entry name" value="NAD_binding_11"/>
    <property type="match status" value="1"/>
</dbReference>
<name>A0A370F4W4_9BURK</name>
<dbReference type="STRING" id="433924.NS331_21230"/>
<dbReference type="Gene3D" id="1.10.1040.10">
    <property type="entry name" value="N-(1-d-carboxylethyl)-l-norvaline Dehydrogenase, domain 2"/>
    <property type="match status" value="1"/>
</dbReference>
<dbReference type="GO" id="GO:0016491">
    <property type="term" value="F:oxidoreductase activity"/>
    <property type="evidence" value="ECO:0007669"/>
    <property type="project" value="UniProtKB-KW"/>
</dbReference>
<proteinExistence type="predicted"/>
<dbReference type="InterPro" id="IPR013328">
    <property type="entry name" value="6PGD_dom2"/>
</dbReference>
<dbReference type="InterPro" id="IPR006115">
    <property type="entry name" value="6PGDH_NADP-bd"/>
</dbReference>
<keyword evidence="1" id="KW-0560">Oxidoreductase</keyword>
<dbReference type="RefSeq" id="WP_114804593.1">
    <property type="nucleotide sequence ID" value="NZ_QQAV01000014.1"/>
</dbReference>
<feature type="domain" description="3-hydroxyisobutyrate dehydrogenase-like NAD-binding" evidence="5">
    <location>
        <begin position="173"/>
        <end position="292"/>
    </location>
</feature>
<dbReference type="PIRSF" id="PIRSF000103">
    <property type="entry name" value="HIBADH"/>
    <property type="match status" value="1"/>
</dbReference>
<dbReference type="OrthoDB" id="9777604at2"/>
<dbReference type="PANTHER" id="PTHR43060">
    <property type="entry name" value="3-HYDROXYISOBUTYRATE DEHYDROGENASE-LIKE 1, MITOCHONDRIAL-RELATED"/>
    <property type="match status" value="1"/>
</dbReference>
<dbReference type="Proteomes" id="UP000255265">
    <property type="component" value="Unassembled WGS sequence"/>
</dbReference>
<dbReference type="PANTHER" id="PTHR43060:SF15">
    <property type="entry name" value="3-HYDROXYISOBUTYRATE DEHYDROGENASE-LIKE 1, MITOCHONDRIAL-RELATED"/>
    <property type="match status" value="1"/>
</dbReference>
<dbReference type="SUPFAM" id="SSF51735">
    <property type="entry name" value="NAD(P)-binding Rossmann-fold domains"/>
    <property type="match status" value="1"/>
</dbReference>
<evidence type="ECO:0000259" key="4">
    <source>
        <dbReference type="Pfam" id="PF03446"/>
    </source>
</evidence>
<dbReference type="InterPro" id="IPR036291">
    <property type="entry name" value="NAD(P)-bd_dom_sf"/>
</dbReference>
<dbReference type="EMBL" id="QQAV01000014">
    <property type="protein sequence ID" value="RDI18557.1"/>
    <property type="molecule type" value="Genomic_DNA"/>
</dbReference>
<protein>
    <submittedName>
        <fullName evidence="6">3-hydroxyisobutyrate dehydrogenase-like beta-hydroxyacid dehydrogenase</fullName>
    </submittedName>
</protein>